<dbReference type="PANTHER" id="PTHR46558">
    <property type="entry name" value="TRACRIPTIONAL REGULATORY PROTEIN-RELATED-RELATED"/>
    <property type="match status" value="1"/>
</dbReference>
<dbReference type="InterPro" id="IPR010982">
    <property type="entry name" value="Lambda_DNA-bd_dom_sf"/>
</dbReference>
<organism evidence="3 4">
    <name type="scientific">Candidatus Blautia faecigallinarum</name>
    <dbReference type="NCBI Taxonomy" id="2838488"/>
    <lineage>
        <taxon>Bacteria</taxon>
        <taxon>Bacillati</taxon>
        <taxon>Bacillota</taxon>
        <taxon>Clostridia</taxon>
        <taxon>Lachnospirales</taxon>
        <taxon>Lachnospiraceae</taxon>
        <taxon>Blautia</taxon>
    </lineage>
</organism>
<dbReference type="SMART" id="SM00530">
    <property type="entry name" value="HTH_XRE"/>
    <property type="match status" value="1"/>
</dbReference>
<dbReference type="InterPro" id="IPR001387">
    <property type="entry name" value="Cro/C1-type_HTH"/>
</dbReference>
<keyword evidence="1" id="KW-0238">DNA-binding</keyword>
<evidence type="ECO:0000313" key="4">
    <source>
        <dbReference type="Proteomes" id="UP000824041"/>
    </source>
</evidence>
<name>A0A9D2DS58_9FIRM</name>
<dbReference type="EMBL" id="DXBU01000068">
    <property type="protein sequence ID" value="HIZ22151.1"/>
    <property type="molecule type" value="Genomic_DNA"/>
</dbReference>
<proteinExistence type="predicted"/>
<feature type="non-terminal residue" evidence="3">
    <location>
        <position position="252"/>
    </location>
</feature>
<accession>A0A9D2DS58</accession>
<dbReference type="CDD" id="cd00093">
    <property type="entry name" value="HTH_XRE"/>
    <property type="match status" value="1"/>
</dbReference>
<dbReference type="GO" id="GO:0003677">
    <property type="term" value="F:DNA binding"/>
    <property type="evidence" value="ECO:0007669"/>
    <property type="project" value="UniProtKB-KW"/>
</dbReference>
<reference evidence="3" key="2">
    <citation type="submission" date="2021-04" db="EMBL/GenBank/DDBJ databases">
        <authorList>
            <person name="Gilroy R."/>
        </authorList>
    </citation>
    <scope>NUCLEOTIDE SEQUENCE</scope>
    <source>
        <strain evidence="3">14324</strain>
    </source>
</reference>
<dbReference type="SUPFAM" id="SSF47413">
    <property type="entry name" value="lambda repressor-like DNA-binding domains"/>
    <property type="match status" value="1"/>
</dbReference>
<protein>
    <submittedName>
        <fullName evidence="3">Helix-turn-helix domain-containing protein</fullName>
    </submittedName>
</protein>
<evidence type="ECO:0000313" key="3">
    <source>
        <dbReference type="EMBL" id="HIZ22151.1"/>
    </source>
</evidence>
<dbReference type="Gene3D" id="1.10.260.40">
    <property type="entry name" value="lambda repressor-like DNA-binding domains"/>
    <property type="match status" value="1"/>
</dbReference>
<dbReference type="PANTHER" id="PTHR46558:SF11">
    <property type="entry name" value="HTH-TYPE TRANSCRIPTIONAL REGULATOR XRE"/>
    <property type="match status" value="1"/>
</dbReference>
<sequence length="252" mass="29324">MSLGKVIRKYRKIRNMTQEEMAGRLGVTAPAVNKWENENSFPDITLLAPIARLLGISLDTLLSFREELTADEINGILQETEQKLKEEPYEEVFQWAKKKLEQYPNCDELILNLAILLDAGRIFREVPNEADYDAYLCSLYIRVLDSTEERIRVKAADALVGFYMRKDQYDQAEKYLAYFSIQNPERKRKQAQIYASTGKTQEAYKAYEELLYADFQRVSMELHGIYSLALQEKDMEKARSLVAKQEEAARFF</sequence>
<evidence type="ECO:0000256" key="1">
    <source>
        <dbReference type="ARBA" id="ARBA00023125"/>
    </source>
</evidence>
<gene>
    <name evidence="3" type="ORF">IAA21_05055</name>
</gene>
<feature type="domain" description="HTH cro/C1-type" evidence="2">
    <location>
        <begin position="7"/>
        <end position="61"/>
    </location>
</feature>
<evidence type="ECO:0000259" key="2">
    <source>
        <dbReference type="PROSITE" id="PS50943"/>
    </source>
</evidence>
<dbReference type="Pfam" id="PF01381">
    <property type="entry name" value="HTH_3"/>
    <property type="match status" value="1"/>
</dbReference>
<reference evidence="3" key="1">
    <citation type="journal article" date="2021" name="PeerJ">
        <title>Extensive microbial diversity within the chicken gut microbiome revealed by metagenomics and culture.</title>
        <authorList>
            <person name="Gilroy R."/>
            <person name="Ravi A."/>
            <person name="Getino M."/>
            <person name="Pursley I."/>
            <person name="Horton D.L."/>
            <person name="Alikhan N.F."/>
            <person name="Baker D."/>
            <person name="Gharbi K."/>
            <person name="Hall N."/>
            <person name="Watson M."/>
            <person name="Adriaenssens E.M."/>
            <person name="Foster-Nyarko E."/>
            <person name="Jarju S."/>
            <person name="Secka A."/>
            <person name="Antonio M."/>
            <person name="Oren A."/>
            <person name="Chaudhuri R.R."/>
            <person name="La Ragione R."/>
            <person name="Hildebrand F."/>
            <person name="Pallen M.J."/>
        </authorList>
    </citation>
    <scope>NUCLEOTIDE SEQUENCE</scope>
    <source>
        <strain evidence="3">14324</strain>
    </source>
</reference>
<dbReference type="AlphaFoldDB" id="A0A9D2DS58"/>
<comment type="caution">
    <text evidence="3">The sequence shown here is derived from an EMBL/GenBank/DDBJ whole genome shotgun (WGS) entry which is preliminary data.</text>
</comment>
<dbReference type="PROSITE" id="PS50943">
    <property type="entry name" value="HTH_CROC1"/>
    <property type="match status" value="1"/>
</dbReference>
<dbReference type="Proteomes" id="UP000824041">
    <property type="component" value="Unassembled WGS sequence"/>
</dbReference>